<sequence length="970" mass="107302">MGNSGSRWLRWEPHIHAPGTVLNDQFNGADSWEEYLAKIEAATPTIRALGVTDYYLLDTYERVRDAKLRDGRLPGVNLVFPNVELRLAFGTVKGNWVNCHLLVNPQDPDHVGATQRFLAQLTFEYSGDRFTCTPDELMRLGSKIDPNLSGRAALARGATQFKVSFEQLGELYRAIDWARNNILIAVAGSEHDGTSGMRGESEGAQRQEVERFAHIIFASSISQRDFWLGRKSSATPDEIRARYGALKPCLHGSDAHETAKVGAPDGNRYSWVKGGAHFDSLRQAVIDPAGRAFVGAAPPIRATPSQVISRIAIQNAPWAATPVVELNPGLVAIIGARGSGKTALADAIAAGCDAASEHLSPASFLVRAGDLLEGASVRLDWGSGDPSERELLDYEYDADLDGRFPRARYLSQKFVEELCSADGMTDALLGEIERVIFEAHPEKDGTFRFDQLLELRATRFRLARQREEEAIATLSDQIGLEREKRRQIPGLTQQIAHKEQIVKGLEADRDKLIVKGSEVRAERLTVIINAAEKVRSFVRFFTNQEGSLLALQDEVKAFRQNKAPEALRQTKSSFVAARLEDSDWQAFLLEYHGDVDVALSAKLLTARNNATGWRGVAPAPLAVPSQSFLADDTDPAKTPLAVLEAEATRLQGLIKLDTETANKYAALVKRIAEENTQIETTRATLADCQGASDRMANLSKQRRETYLRVFESIIAEEHVLRDLYRPLVDRLQAAKGTLQKLSFSASRHADVKQWALLGEKLFDLRRAGDFKGKGSLEQWANTNLRKAWETGDVAAIDTAIQHFTDAWQDELLAVANVASNDQAAYRSWLMRFAKWLFSTEHIQIEYSIDYEGTDITKLSPGTRGIVLLLLYLALDESDHRPLIIDQPEENLDPKSIFDELVSLFVAAKAKRQVIMVTHNANLVINTDADQIIVASAGPHGPGELPPITYFSGGMEDADMGSGQELFKILR</sequence>
<comment type="caution">
    <text evidence="2">The sequence shown here is derived from an EMBL/GenBank/DDBJ whole genome shotgun (WGS) entry which is preliminary data.</text>
</comment>
<accession>A0A3A5JYU1</accession>
<dbReference type="RefSeq" id="WP_120018620.1">
    <property type="nucleotide sequence ID" value="NZ_QZWZ01000054.1"/>
</dbReference>
<dbReference type="InterPro" id="IPR054787">
    <property type="entry name" value="TrlF_ATPase"/>
</dbReference>
<dbReference type="Pfam" id="PF13304">
    <property type="entry name" value="AAA_21"/>
    <property type="match status" value="1"/>
</dbReference>
<dbReference type="GO" id="GO:0006302">
    <property type="term" value="P:double-strand break repair"/>
    <property type="evidence" value="ECO:0007669"/>
    <property type="project" value="TreeGrafter"/>
</dbReference>
<keyword evidence="3" id="KW-1185">Reference proteome</keyword>
<dbReference type="OrthoDB" id="9791620at2"/>
<dbReference type="AlphaFoldDB" id="A0A3A5JYU1"/>
<dbReference type="PANTHER" id="PTHR32182">
    <property type="entry name" value="DNA REPLICATION AND REPAIR PROTEIN RECF"/>
    <property type="match status" value="1"/>
</dbReference>
<protein>
    <recommendedName>
        <fullName evidence="1">ATPase AAA-type core domain-containing protein</fullName>
    </recommendedName>
</protein>
<evidence type="ECO:0000313" key="3">
    <source>
        <dbReference type="Proteomes" id="UP000272706"/>
    </source>
</evidence>
<reference evidence="2 3" key="1">
    <citation type="submission" date="2018-09" db="EMBL/GenBank/DDBJ databases">
        <title>Mesorhizobium carmichaelinearum sp. nov. isolated from Carmichaelinea spp. root nodules in New Zealand.</title>
        <authorList>
            <person name="De Meyer S.E."/>
        </authorList>
    </citation>
    <scope>NUCLEOTIDE SEQUENCE [LARGE SCALE GENOMIC DNA]</scope>
    <source>
        <strain evidence="2 3">ICMP19557</strain>
    </source>
</reference>
<dbReference type="PANTHER" id="PTHR32182:SF22">
    <property type="entry name" value="ATP-DEPENDENT ENDONUCLEASE, OLD FAMILY-RELATED"/>
    <property type="match status" value="1"/>
</dbReference>
<dbReference type="EMBL" id="QZWZ01000054">
    <property type="protein sequence ID" value="RJT28201.1"/>
    <property type="molecule type" value="Genomic_DNA"/>
</dbReference>
<organism evidence="2 3">
    <name type="scientific">Mesorhizobium waimense</name>
    <dbReference type="NCBI Taxonomy" id="1300307"/>
    <lineage>
        <taxon>Bacteria</taxon>
        <taxon>Pseudomonadati</taxon>
        <taxon>Pseudomonadota</taxon>
        <taxon>Alphaproteobacteria</taxon>
        <taxon>Hyphomicrobiales</taxon>
        <taxon>Phyllobacteriaceae</taxon>
        <taxon>Mesorhizobium</taxon>
    </lineage>
</organism>
<dbReference type="Proteomes" id="UP000272706">
    <property type="component" value="Unassembled WGS sequence"/>
</dbReference>
<dbReference type="GO" id="GO:0000731">
    <property type="term" value="P:DNA synthesis involved in DNA repair"/>
    <property type="evidence" value="ECO:0007669"/>
    <property type="project" value="TreeGrafter"/>
</dbReference>
<dbReference type="Gene3D" id="3.40.50.300">
    <property type="entry name" value="P-loop containing nucleotide triphosphate hydrolases"/>
    <property type="match status" value="2"/>
</dbReference>
<evidence type="ECO:0000313" key="2">
    <source>
        <dbReference type="EMBL" id="RJT28201.1"/>
    </source>
</evidence>
<dbReference type="InterPro" id="IPR027417">
    <property type="entry name" value="P-loop_NTPase"/>
</dbReference>
<name>A0A3A5JYU1_9HYPH</name>
<gene>
    <name evidence="2" type="ORF">D3227_34575</name>
</gene>
<feature type="domain" description="ATPase AAA-type core" evidence="1">
    <location>
        <begin position="852"/>
        <end position="923"/>
    </location>
</feature>
<dbReference type="GO" id="GO:0005524">
    <property type="term" value="F:ATP binding"/>
    <property type="evidence" value="ECO:0007669"/>
    <property type="project" value="InterPro"/>
</dbReference>
<proteinExistence type="predicted"/>
<dbReference type="GO" id="GO:0016887">
    <property type="term" value="F:ATP hydrolysis activity"/>
    <property type="evidence" value="ECO:0007669"/>
    <property type="project" value="InterPro"/>
</dbReference>
<dbReference type="InterPro" id="IPR003959">
    <property type="entry name" value="ATPase_AAA_core"/>
</dbReference>
<evidence type="ECO:0000259" key="1">
    <source>
        <dbReference type="Pfam" id="PF13304"/>
    </source>
</evidence>
<dbReference type="NCBIfam" id="NF045780">
    <property type="entry name" value="TrlF_fam_ATP"/>
    <property type="match status" value="1"/>
</dbReference>
<dbReference type="SUPFAM" id="SSF52540">
    <property type="entry name" value="P-loop containing nucleoside triphosphate hydrolases"/>
    <property type="match status" value="1"/>
</dbReference>